<dbReference type="GO" id="GO:0005739">
    <property type="term" value="C:mitochondrion"/>
    <property type="evidence" value="ECO:0007669"/>
    <property type="project" value="TreeGrafter"/>
</dbReference>
<evidence type="ECO:0000256" key="6">
    <source>
        <dbReference type="ARBA" id="ARBA00022679"/>
    </source>
</evidence>
<evidence type="ECO:0000313" key="11">
    <source>
        <dbReference type="Proteomes" id="UP001385951"/>
    </source>
</evidence>
<feature type="modified residue" description="N6-(pyridoxal phosphate)lysine" evidence="9">
    <location>
        <position position="239"/>
    </location>
</feature>
<dbReference type="GO" id="GO:0009099">
    <property type="term" value="P:L-valine biosynthetic process"/>
    <property type="evidence" value="ECO:0007669"/>
    <property type="project" value="TreeGrafter"/>
</dbReference>
<dbReference type="InterPro" id="IPR043132">
    <property type="entry name" value="BCAT-like_C"/>
</dbReference>
<dbReference type="GO" id="GO:0009098">
    <property type="term" value="P:L-leucine biosynthetic process"/>
    <property type="evidence" value="ECO:0007669"/>
    <property type="project" value="TreeGrafter"/>
</dbReference>
<protein>
    <recommendedName>
        <fullName evidence="3">branched-chain-amino-acid transaminase</fullName>
        <ecNumber evidence="3">2.6.1.42</ecNumber>
    </recommendedName>
</protein>
<dbReference type="NCBIfam" id="NF009897">
    <property type="entry name" value="PRK13357.1"/>
    <property type="match status" value="1"/>
</dbReference>
<evidence type="ECO:0000256" key="7">
    <source>
        <dbReference type="ARBA" id="ARBA00022898"/>
    </source>
</evidence>
<proteinExistence type="inferred from homology"/>
<dbReference type="SUPFAM" id="SSF56752">
    <property type="entry name" value="D-aminoacid aminotransferase-like PLP-dependent enzymes"/>
    <property type="match status" value="1"/>
</dbReference>
<keyword evidence="11" id="KW-1185">Reference proteome</keyword>
<sequence>MSSLRTLRYLCSNQRSLSRTWTPRTLSRLGSTAAGEFTSLPDIEPSRLEVVNTKQPKQIPAADSLVFGHTFTDHMLTIPWSQTSGWGSPKIEPYGPLSLQPSATVFHYAQELFEGLKAYRQPGGKVTLFRPDMNMKRMNTSAARVALPAFNGDAVIELLKRLVQTDKHWIPDIPGYSLYIRPTLIGTQAALGVHPPTEALLFVICSPVGPYYPEGFKPIALYGTTEYSRAAPGGIGSFKLGANYAPGVVAQREAAKKGYAQNLWLHGPEHHVTEVGTMNTFIVLKHADGVTELVTPPLDGMILPGITRDSTLALARDHASGKAVLEGLPEPSKFVVNERPITMKEIKQAAQDGSLVEFFGTGTAAVISPVNKIGYLGEDIHIPTGPGGMGPVSRPIWKQLVGIQVGDIEHPWSVVVTE</sequence>
<dbReference type="AlphaFoldDB" id="A0AAW0GXK8"/>
<dbReference type="Gene3D" id="3.20.10.10">
    <property type="entry name" value="D-amino Acid Aminotransferase, subunit A, domain 2"/>
    <property type="match status" value="1"/>
</dbReference>
<organism evidence="10 11">
    <name type="scientific">Cerrena zonata</name>
    <dbReference type="NCBI Taxonomy" id="2478898"/>
    <lineage>
        <taxon>Eukaryota</taxon>
        <taxon>Fungi</taxon>
        <taxon>Dikarya</taxon>
        <taxon>Basidiomycota</taxon>
        <taxon>Agaricomycotina</taxon>
        <taxon>Agaricomycetes</taxon>
        <taxon>Polyporales</taxon>
        <taxon>Cerrenaceae</taxon>
        <taxon>Cerrena</taxon>
    </lineage>
</organism>
<dbReference type="PANTHER" id="PTHR11825:SF44">
    <property type="entry name" value="BRANCHED-CHAIN-AMINO-ACID AMINOTRANSFERASE"/>
    <property type="match status" value="1"/>
</dbReference>
<dbReference type="InterPro" id="IPR001544">
    <property type="entry name" value="Aminotrans_IV"/>
</dbReference>
<dbReference type="PANTHER" id="PTHR11825">
    <property type="entry name" value="SUBGROUP IIII AMINOTRANSFERASE"/>
    <property type="match status" value="1"/>
</dbReference>
<evidence type="ECO:0000256" key="8">
    <source>
        <dbReference type="ARBA" id="ARBA00023304"/>
    </source>
</evidence>
<dbReference type="EMBL" id="JASBNA010000002">
    <property type="protein sequence ID" value="KAK7694456.1"/>
    <property type="molecule type" value="Genomic_DNA"/>
</dbReference>
<dbReference type="GO" id="GO:0004084">
    <property type="term" value="F:branched-chain-amino-acid transaminase activity"/>
    <property type="evidence" value="ECO:0007669"/>
    <property type="project" value="UniProtKB-EC"/>
</dbReference>
<dbReference type="InterPro" id="IPR005786">
    <property type="entry name" value="B_amino_transII"/>
</dbReference>
<dbReference type="Pfam" id="PF01063">
    <property type="entry name" value="Aminotran_4"/>
    <property type="match status" value="1"/>
</dbReference>
<keyword evidence="4" id="KW-0032">Aminotransferase</keyword>
<evidence type="ECO:0000256" key="3">
    <source>
        <dbReference type="ARBA" id="ARBA00013053"/>
    </source>
</evidence>
<comment type="cofactor">
    <cofactor evidence="1">
        <name>pyridoxal 5'-phosphate</name>
        <dbReference type="ChEBI" id="CHEBI:597326"/>
    </cofactor>
</comment>
<evidence type="ECO:0000256" key="4">
    <source>
        <dbReference type="ARBA" id="ARBA00022576"/>
    </source>
</evidence>
<evidence type="ECO:0000313" key="10">
    <source>
        <dbReference type="EMBL" id="KAK7694456.1"/>
    </source>
</evidence>
<dbReference type="NCBIfam" id="TIGR01123">
    <property type="entry name" value="ilvE_II"/>
    <property type="match status" value="1"/>
</dbReference>
<dbReference type="Gene3D" id="3.30.470.10">
    <property type="match status" value="1"/>
</dbReference>
<dbReference type="InterPro" id="IPR033939">
    <property type="entry name" value="BCAT_family"/>
</dbReference>
<dbReference type="Proteomes" id="UP001385951">
    <property type="component" value="Unassembled WGS sequence"/>
</dbReference>
<keyword evidence="7" id="KW-0663">Pyridoxal phosphate</keyword>
<evidence type="ECO:0000256" key="2">
    <source>
        <dbReference type="ARBA" id="ARBA00009320"/>
    </source>
</evidence>
<dbReference type="FunFam" id="3.20.10.10:FF:000004">
    <property type="entry name" value="Branched-chain-amino-acid aminotransferase"/>
    <property type="match status" value="1"/>
</dbReference>
<dbReference type="PIRSF" id="PIRSF006468">
    <property type="entry name" value="BCAT1"/>
    <property type="match status" value="1"/>
</dbReference>
<dbReference type="FunFam" id="3.30.470.10:FF:000005">
    <property type="entry name" value="Branched-chain-amino-acid aminotransferase"/>
    <property type="match status" value="1"/>
</dbReference>
<keyword evidence="5" id="KW-0028">Amino-acid biosynthesis</keyword>
<gene>
    <name evidence="10" type="ORF">QCA50_001642</name>
</gene>
<evidence type="ECO:0000256" key="9">
    <source>
        <dbReference type="PIRSR" id="PIRSR006468-1"/>
    </source>
</evidence>
<evidence type="ECO:0000256" key="5">
    <source>
        <dbReference type="ARBA" id="ARBA00022605"/>
    </source>
</evidence>
<dbReference type="InterPro" id="IPR043131">
    <property type="entry name" value="BCAT-like_N"/>
</dbReference>
<dbReference type="CDD" id="cd01557">
    <property type="entry name" value="BCAT_beta_family"/>
    <property type="match status" value="1"/>
</dbReference>
<accession>A0AAW0GXK8</accession>
<dbReference type="EC" id="2.6.1.42" evidence="3"/>
<comment type="similarity">
    <text evidence="2">Belongs to the class-IV pyridoxal-phosphate-dependent aminotransferase family.</text>
</comment>
<reference evidence="10 11" key="1">
    <citation type="submission" date="2022-09" db="EMBL/GenBank/DDBJ databases">
        <authorList>
            <person name="Palmer J.M."/>
        </authorList>
    </citation>
    <scope>NUCLEOTIDE SEQUENCE [LARGE SCALE GENOMIC DNA]</scope>
    <source>
        <strain evidence="10 11">DSM 7382</strain>
    </source>
</reference>
<comment type="caution">
    <text evidence="10">The sequence shown here is derived from an EMBL/GenBank/DDBJ whole genome shotgun (WGS) entry which is preliminary data.</text>
</comment>
<name>A0AAW0GXK8_9APHY</name>
<dbReference type="InterPro" id="IPR036038">
    <property type="entry name" value="Aminotransferase-like"/>
</dbReference>
<evidence type="ECO:0000256" key="1">
    <source>
        <dbReference type="ARBA" id="ARBA00001933"/>
    </source>
</evidence>
<keyword evidence="6" id="KW-0808">Transferase</keyword>
<keyword evidence="8" id="KW-0100">Branched-chain amino acid biosynthesis</keyword>